<dbReference type="EMBL" id="FZNW01000008">
    <property type="protein sequence ID" value="SNR52421.1"/>
    <property type="molecule type" value="Genomic_DNA"/>
</dbReference>
<dbReference type="OrthoDB" id="2679623at2"/>
<dbReference type="GO" id="GO:0003677">
    <property type="term" value="F:DNA binding"/>
    <property type="evidence" value="ECO:0007669"/>
    <property type="project" value="InterPro"/>
</dbReference>
<sequence length="143" mass="15427">MSAGELGTLADRINHLFATVHPAGRGPYSNEEAAAAITEQASTSISATYIWMLRKGHRDNPTMKHLEALATFFGVPAAYFFDDAIAADVAAELEALTALKNAGVHHVALRAAGLSERSLDSIIDVINRVRELEGLPREDDSRQ</sequence>
<organism evidence="2 3">
    <name type="scientific">Haloechinothrix alba</name>
    <dbReference type="NCBI Taxonomy" id="664784"/>
    <lineage>
        <taxon>Bacteria</taxon>
        <taxon>Bacillati</taxon>
        <taxon>Actinomycetota</taxon>
        <taxon>Actinomycetes</taxon>
        <taxon>Pseudonocardiales</taxon>
        <taxon>Pseudonocardiaceae</taxon>
        <taxon>Haloechinothrix</taxon>
    </lineage>
</organism>
<dbReference type="Gene3D" id="1.10.260.40">
    <property type="entry name" value="lambda repressor-like DNA-binding domains"/>
    <property type="match status" value="1"/>
</dbReference>
<feature type="domain" description="HTH cro/C1-type" evidence="1">
    <location>
        <begin position="45"/>
        <end position="80"/>
    </location>
</feature>
<evidence type="ECO:0000259" key="1">
    <source>
        <dbReference type="PROSITE" id="PS50943"/>
    </source>
</evidence>
<gene>
    <name evidence="2" type="ORF">SAMN06265360_108162</name>
</gene>
<keyword evidence="3" id="KW-1185">Reference proteome</keyword>
<proteinExistence type="predicted"/>
<reference evidence="2 3" key="1">
    <citation type="submission" date="2017-06" db="EMBL/GenBank/DDBJ databases">
        <authorList>
            <person name="Kim H.J."/>
            <person name="Triplett B.A."/>
        </authorList>
    </citation>
    <scope>NUCLEOTIDE SEQUENCE [LARGE SCALE GENOMIC DNA]</scope>
    <source>
        <strain evidence="2 3">DSM 45207</strain>
    </source>
</reference>
<evidence type="ECO:0000313" key="2">
    <source>
        <dbReference type="EMBL" id="SNR52421.1"/>
    </source>
</evidence>
<name>A0A238X1A7_9PSEU</name>
<dbReference type="PROSITE" id="PS50943">
    <property type="entry name" value="HTH_CROC1"/>
    <property type="match status" value="1"/>
</dbReference>
<dbReference type="AlphaFoldDB" id="A0A238X1A7"/>
<evidence type="ECO:0000313" key="3">
    <source>
        <dbReference type="Proteomes" id="UP000198348"/>
    </source>
</evidence>
<dbReference type="RefSeq" id="WP_089301201.1">
    <property type="nucleotide sequence ID" value="NZ_FZNW01000008.1"/>
</dbReference>
<dbReference type="InterPro" id="IPR010982">
    <property type="entry name" value="Lambda_DNA-bd_dom_sf"/>
</dbReference>
<dbReference type="Proteomes" id="UP000198348">
    <property type="component" value="Unassembled WGS sequence"/>
</dbReference>
<accession>A0A238X1A7</accession>
<dbReference type="SUPFAM" id="SSF47413">
    <property type="entry name" value="lambda repressor-like DNA-binding domains"/>
    <property type="match status" value="1"/>
</dbReference>
<dbReference type="InterPro" id="IPR001387">
    <property type="entry name" value="Cro/C1-type_HTH"/>
</dbReference>
<protein>
    <recommendedName>
        <fullName evidence="1">HTH cro/C1-type domain-containing protein</fullName>
    </recommendedName>
</protein>